<dbReference type="Proteomes" id="UP000593625">
    <property type="component" value="Chromosome II"/>
</dbReference>
<gene>
    <name evidence="2" type="ORF">HUZ30_13030</name>
</gene>
<dbReference type="RefSeq" id="WP_002966575.1">
    <property type="nucleotide sequence ID" value="NZ_CP054956.1"/>
</dbReference>
<organism evidence="2 3">
    <name type="scientific">Brucella suis bv. 4</name>
    <dbReference type="NCBI Taxonomy" id="1567501"/>
    <lineage>
        <taxon>Bacteria</taxon>
        <taxon>Pseudomonadati</taxon>
        <taxon>Pseudomonadota</taxon>
        <taxon>Alphaproteobacteria</taxon>
        <taxon>Hyphomicrobiales</taxon>
        <taxon>Brucellaceae</taxon>
        <taxon>Brucella/Ochrobactrum group</taxon>
        <taxon>Brucella</taxon>
    </lineage>
</organism>
<dbReference type="AlphaFoldDB" id="A0A7L9MIK0"/>
<sequence>MINDLTDEIFWVFTIGCCILFFLRLLSPPGAEKFKLKAGDIPEPRRRFRRRTFKSRLHARRRLEMK</sequence>
<evidence type="ECO:0000313" key="3">
    <source>
        <dbReference type="Proteomes" id="UP000593625"/>
    </source>
</evidence>
<keyword evidence="1" id="KW-1133">Transmembrane helix</keyword>
<reference evidence="2 3" key="1">
    <citation type="submission" date="2020-06" db="EMBL/GenBank/DDBJ databases">
        <title>New insights into brucella suis CRO type strains.</title>
        <authorList>
            <person name="Duvnjak S."/>
            <person name="Pavlinec Z."/>
            <person name="Vaser R."/>
            <person name="Sikic M."/>
            <person name="Kizanovic K."/>
            <person name="Spicic S."/>
        </authorList>
    </citation>
    <scope>NUCLEOTIDE SEQUENCE [LARGE SCALE GENOMIC DNA]</scope>
    <source>
        <strain evidence="2 3">CVI_72</strain>
    </source>
</reference>
<feature type="transmembrane region" description="Helical" evidence="1">
    <location>
        <begin position="9"/>
        <end position="27"/>
    </location>
</feature>
<dbReference type="GeneID" id="93014874"/>
<evidence type="ECO:0000256" key="1">
    <source>
        <dbReference type="SAM" id="Phobius"/>
    </source>
</evidence>
<keyword evidence="1" id="KW-0472">Membrane</keyword>
<dbReference type="EMBL" id="CP054956">
    <property type="protein sequence ID" value="QOK65622.1"/>
    <property type="molecule type" value="Genomic_DNA"/>
</dbReference>
<accession>A0A7L9MIK0</accession>
<name>A0A7L9MIK0_BRUSS</name>
<protein>
    <submittedName>
        <fullName evidence="2">Uncharacterized protein</fullName>
    </submittedName>
</protein>
<keyword evidence="1" id="KW-0812">Transmembrane</keyword>
<proteinExistence type="predicted"/>
<evidence type="ECO:0000313" key="2">
    <source>
        <dbReference type="EMBL" id="QOK65622.1"/>
    </source>
</evidence>